<name>A0A2N7JM91_VIBSP</name>
<gene>
    <name evidence="1" type="ORF">BCT54_07905</name>
</gene>
<dbReference type="AlphaFoldDB" id="A0A2N7JM91"/>
<dbReference type="EMBL" id="MCZF01000270">
    <property type="protein sequence ID" value="PMM42732.1"/>
    <property type="molecule type" value="Genomic_DNA"/>
</dbReference>
<proteinExistence type="predicted"/>
<evidence type="ECO:0000313" key="1">
    <source>
        <dbReference type="EMBL" id="PMM42732.1"/>
    </source>
</evidence>
<accession>A0A2N7JM91</accession>
<sequence>SNSNGGSPIAHITTNVFTVIEGFLEEANSSGMSTFDNYAKISTSNNFPPFQGSGIPSTQITLATTNSPQKSGPKGATIIIDNGDWHCYKATNLTAERNNNKIIADGKIEEYAYDYGVQECGTNLIGSYEFHNATMGDNLVLEQPNTAFFSDSSGVKTALKTYEFLVNRYGGQLEDAFGPSWRAIQEPYINDAANKVGSNMFVMDASGTVELSVGSNDLYDFNSLSKNDILKGTLWSSPGASAANKNWCKIVNIPKGVSSSALQYQTVIATNCARSTVRYCDATSGYSAGNYPAVPPVAWDDGLKNDAQITSDEQYRRNAQGHWGAKNAQNAFIPEFKSAIIPIIGYSKPRSDGKVNNAGHSSWAGHEGHCQNVMGASHTMVGIASRDAKPKAKSGIQAFWAQDFK</sequence>
<comment type="caution">
    <text evidence="1">The sequence shown here is derived from an EMBL/GenBank/DDBJ whole genome shotgun (WGS) entry which is preliminary data.</text>
</comment>
<dbReference type="Proteomes" id="UP000235533">
    <property type="component" value="Unassembled WGS sequence"/>
</dbReference>
<reference evidence="2" key="1">
    <citation type="submission" date="2016-07" db="EMBL/GenBank/DDBJ databases">
        <title>Nontailed viruses are major unrecognized killers of bacteria in the ocean.</title>
        <authorList>
            <person name="Kauffman K."/>
            <person name="Hussain F."/>
            <person name="Yang J."/>
            <person name="Arevalo P."/>
            <person name="Brown J."/>
            <person name="Cutler M."/>
            <person name="Kelly L."/>
            <person name="Polz M.F."/>
        </authorList>
    </citation>
    <scope>NUCLEOTIDE SEQUENCE [LARGE SCALE GENOMIC DNA]</scope>
    <source>
        <strain evidence="2">10N.261.48.B5</strain>
    </source>
</reference>
<evidence type="ECO:0008006" key="3">
    <source>
        <dbReference type="Google" id="ProtNLM"/>
    </source>
</evidence>
<evidence type="ECO:0000313" key="2">
    <source>
        <dbReference type="Proteomes" id="UP000235533"/>
    </source>
</evidence>
<protein>
    <recommendedName>
        <fullName evidence="3">SCP domain-containing protein</fullName>
    </recommendedName>
</protein>
<dbReference type="InterPro" id="IPR035940">
    <property type="entry name" value="CAP_sf"/>
</dbReference>
<organism evidence="1 2">
    <name type="scientific">Vibrio splendidus</name>
    <dbReference type="NCBI Taxonomy" id="29497"/>
    <lineage>
        <taxon>Bacteria</taxon>
        <taxon>Pseudomonadati</taxon>
        <taxon>Pseudomonadota</taxon>
        <taxon>Gammaproteobacteria</taxon>
        <taxon>Vibrionales</taxon>
        <taxon>Vibrionaceae</taxon>
        <taxon>Vibrio</taxon>
    </lineage>
</organism>
<dbReference type="SUPFAM" id="SSF55797">
    <property type="entry name" value="PR-1-like"/>
    <property type="match status" value="1"/>
</dbReference>
<feature type="non-terminal residue" evidence="1">
    <location>
        <position position="1"/>
    </location>
</feature>
<dbReference type="Gene3D" id="3.40.33.10">
    <property type="entry name" value="CAP"/>
    <property type="match status" value="1"/>
</dbReference>
<dbReference type="RefSeq" id="WP_102553367.1">
    <property type="nucleotide sequence ID" value="NZ_MCZF01000270.1"/>
</dbReference>